<dbReference type="InterPro" id="IPR021395">
    <property type="entry name" value="DUF3035"/>
</dbReference>
<protein>
    <recommendedName>
        <fullName evidence="3">Pyruvate/2-oxoglutarate dehydrogenase complex, dihydrolipoamide acyltransferase (E2) component</fullName>
    </recommendedName>
</protein>
<comment type="caution">
    <text evidence="1">The sequence shown here is derived from an EMBL/GenBank/DDBJ whole genome shotgun (WGS) entry which is preliminary data.</text>
</comment>
<sequence>MRAMRVFAAIPLATVVALSGCSGGKEPSLMEIRSSSSTPDEFAILPNKPLEVPQDLAALPPPTPGGANRVDPTPIADAVLALGGNPARLSGAEVPGREAALVAQTTRFGMDGSIRQTLAAEDLEFRSAHRGRLLERLVGTTRYFKVYRPQAIDQDAELSRWRRAGVRTVGAPPPLADQ</sequence>
<dbReference type="AlphaFoldDB" id="A0A840CCQ0"/>
<keyword evidence="2" id="KW-1185">Reference proteome</keyword>
<reference evidence="1 2" key="1">
    <citation type="submission" date="2020-08" db="EMBL/GenBank/DDBJ databases">
        <title>Genomic Encyclopedia of Type Strains, Phase IV (KMG-IV): sequencing the most valuable type-strain genomes for metagenomic binning, comparative biology and taxonomic classification.</title>
        <authorList>
            <person name="Goeker M."/>
        </authorList>
    </citation>
    <scope>NUCLEOTIDE SEQUENCE [LARGE SCALE GENOMIC DNA]</scope>
    <source>
        <strain evidence="1 2">DSM 105040</strain>
    </source>
</reference>
<name>A0A840CCQ0_9RHOB</name>
<accession>A0A840CCQ0</accession>
<dbReference type="PROSITE" id="PS51257">
    <property type="entry name" value="PROKAR_LIPOPROTEIN"/>
    <property type="match status" value="1"/>
</dbReference>
<dbReference type="Proteomes" id="UP000585681">
    <property type="component" value="Unassembled WGS sequence"/>
</dbReference>
<organism evidence="1 2">
    <name type="scientific">Actibacterium naphthalenivorans</name>
    <dbReference type="NCBI Taxonomy" id="1614693"/>
    <lineage>
        <taxon>Bacteria</taxon>
        <taxon>Pseudomonadati</taxon>
        <taxon>Pseudomonadota</taxon>
        <taxon>Alphaproteobacteria</taxon>
        <taxon>Rhodobacterales</taxon>
        <taxon>Roseobacteraceae</taxon>
        <taxon>Actibacterium</taxon>
    </lineage>
</organism>
<proteinExistence type="predicted"/>
<dbReference type="Pfam" id="PF11233">
    <property type="entry name" value="DUF3035"/>
    <property type="match status" value="1"/>
</dbReference>
<gene>
    <name evidence="1" type="ORF">GGR17_001643</name>
</gene>
<dbReference type="EMBL" id="JACIEQ010000001">
    <property type="protein sequence ID" value="MBB4021852.1"/>
    <property type="molecule type" value="Genomic_DNA"/>
</dbReference>
<evidence type="ECO:0008006" key="3">
    <source>
        <dbReference type="Google" id="ProtNLM"/>
    </source>
</evidence>
<evidence type="ECO:0000313" key="2">
    <source>
        <dbReference type="Proteomes" id="UP000585681"/>
    </source>
</evidence>
<dbReference type="RefSeq" id="WP_054540099.1">
    <property type="nucleotide sequence ID" value="NZ_JACIEQ010000001.1"/>
</dbReference>
<evidence type="ECO:0000313" key="1">
    <source>
        <dbReference type="EMBL" id="MBB4021852.1"/>
    </source>
</evidence>